<dbReference type="InterPro" id="IPR009793">
    <property type="entry name" value="DUF1361"/>
</dbReference>
<comment type="caution">
    <text evidence="2">The sequence shown here is derived from an EMBL/GenBank/DDBJ whole genome shotgun (WGS) entry which is preliminary data.</text>
</comment>
<reference evidence="2" key="1">
    <citation type="journal article" date="2021" name="Antonie Van Leeuwenhoek">
        <title>Draft genome and description of Waterburya agarophytonicola gen. nov. sp. nov. (Pleurocapsales, Cyanobacteria): a seaweed symbiont.</title>
        <authorList>
            <person name="Bonthond G."/>
            <person name="Shalygin S."/>
            <person name="Bayer T."/>
            <person name="Weinberger F."/>
        </authorList>
    </citation>
    <scope>NUCLEOTIDE SEQUENCE</scope>
    <source>
        <strain evidence="2">KI4</strain>
    </source>
</reference>
<protein>
    <submittedName>
        <fullName evidence="2">DUF1361 domain-containing protein</fullName>
    </submittedName>
</protein>
<evidence type="ECO:0000313" key="2">
    <source>
        <dbReference type="EMBL" id="MCC0176408.1"/>
    </source>
</evidence>
<sequence>MTDWIRISLDLFNQSSDRIIWNLFLAFIPLILSYYLFRPLAIRNLVWWIALIVFLAFLPNAPYILTDSIHIIELSQKDYPLWAIAFILIPQYTFFITVGFGTYVVSLIKLDRYLIDFIDRKYITLINGLAHFLCVVGIYLGRFERFNSWDLVTKPGKVILTTVEDLFDIWKIFSIAIAFFLIWLLSELIKLVNNSFAVPNSGND</sequence>
<keyword evidence="1" id="KW-1133">Transmembrane helix</keyword>
<name>A0A964BQ33_9CYAN</name>
<evidence type="ECO:0000256" key="1">
    <source>
        <dbReference type="SAM" id="Phobius"/>
    </source>
</evidence>
<dbReference type="Proteomes" id="UP000729733">
    <property type="component" value="Unassembled WGS sequence"/>
</dbReference>
<feature type="transmembrane region" description="Helical" evidence="1">
    <location>
        <begin position="122"/>
        <end position="141"/>
    </location>
</feature>
<feature type="transmembrane region" description="Helical" evidence="1">
    <location>
        <begin position="44"/>
        <end position="61"/>
    </location>
</feature>
<organism evidence="2 3">
    <name type="scientific">Waterburya agarophytonicola KI4</name>
    <dbReference type="NCBI Taxonomy" id="2874699"/>
    <lineage>
        <taxon>Bacteria</taxon>
        <taxon>Bacillati</taxon>
        <taxon>Cyanobacteriota</taxon>
        <taxon>Cyanophyceae</taxon>
        <taxon>Pleurocapsales</taxon>
        <taxon>Hyellaceae</taxon>
        <taxon>Waterburya</taxon>
        <taxon>Waterburya agarophytonicola</taxon>
    </lineage>
</organism>
<evidence type="ECO:0000313" key="3">
    <source>
        <dbReference type="Proteomes" id="UP000729733"/>
    </source>
</evidence>
<feature type="transmembrane region" description="Helical" evidence="1">
    <location>
        <begin position="81"/>
        <end position="110"/>
    </location>
</feature>
<dbReference type="RefSeq" id="WP_229639449.1">
    <property type="nucleotide sequence ID" value="NZ_JADWDC010000009.1"/>
</dbReference>
<keyword evidence="1" id="KW-0472">Membrane</keyword>
<gene>
    <name evidence="2" type="ORF">I4641_05380</name>
</gene>
<keyword evidence="3" id="KW-1185">Reference proteome</keyword>
<dbReference type="Pfam" id="PF07099">
    <property type="entry name" value="DUF1361"/>
    <property type="match status" value="1"/>
</dbReference>
<proteinExistence type="predicted"/>
<dbReference type="AlphaFoldDB" id="A0A964BQ33"/>
<feature type="transmembrane region" description="Helical" evidence="1">
    <location>
        <begin position="19"/>
        <end position="37"/>
    </location>
</feature>
<dbReference type="EMBL" id="JADWDC010000009">
    <property type="protein sequence ID" value="MCC0176408.1"/>
    <property type="molecule type" value="Genomic_DNA"/>
</dbReference>
<keyword evidence="1" id="KW-0812">Transmembrane</keyword>
<feature type="transmembrane region" description="Helical" evidence="1">
    <location>
        <begin position="169"/>
        <end position="186"/>
    </location>
</feature>
<accession>A0A964BQ33</accession>